<dbReference type="InterPro" id="IPR037120">
    <property type="entry name" value="Haem_peroxidase_sf_animal"/>
</dbReference>
<evidence type="ECO:0000313" key="2">
    <source>
        <dbReference type="EMBL" id="KAJ4445105.1"/>
    </source>
</evidence>
<dbReference type="CDD" id="cd09823">
    <property type="entry name" value="peroxinectin_like"/>
    <property type="match status" value="1"/>
</dbReference>
<comment type="caution">
    <text evidence="2">The sequence shown here is derived from an EMBL/GenBank/DDBJ whole genome shotgun (WGS) entry which is preliminary data.</text>
</comment>
<dbReference type="PANTHER" id="PTHR11475:SF134">
    <property type="entry name" value="LD42267P"/>
    <property type="match status" value="1"/>
</dbReference>
<organism evidence="2 3">
    <name type="scientific">Periplaneta americana</name>
    <name type="common">American cockroach</name>
    <name type="synonym">Blatta americana</name>
    <dbReference type="NCBI Taxonomy" id="6978"/>
    <lineage>
        <taxon>Eukaryota</taxon>
        <taxon>Metazoa</taxon>
        <taxon>Ecdysozoa</taxon>
        <taxon>Arthropoda</taxon>
        <taxon>Hexapoda</taxon>
        <taxon>Insecta</taxon>
        <taxon>Pterygota</taxon>
        <taxon>Neoptera</taxon>
        <taxon>Polyneoptera</taxon>
        <taxon>Dictyoptera</taxon>
        <taxon>Blattodea</taxon>
        <taxon>Blattoidea</taxon>
        <taxon>Blattidae</taxon>
        <taxon>Blattinae</taxon>
        <taxon>Periplaneta</taxon>
    </lineage>
</organism>
<evidence type="ECO:0008006" key="4">
    <source>
        <dbReference type="Google" id="ProtNLM"/>
    </source>
</evidence>
<dbReference type="PRINTS" id="PR00457">
    <property type="entry name" value="ANPEROXIDASE"/>
</dbReference>
<gene>
    <name evidence="2" type="ORF">ANN_06904</name>
</gene>
<accession>A0ABQ8TEX4</accession>
<proteinExistence type="predicted"/>
<protein>
    <recommendedName>
        <fullName evidence="4">Peroxidasin</fullName>
    </recommendedName>
</protein>
<keyword evidence="3" id="KW-1185">Reference proteome</keyword>
<sequence length="810" mass="91141">MTACSGEVIKNMDLTPWSTSNPHFIVSGSLLADSVARAKRDVHKILQQEIDLWEQRRTADPLSPVGTAFGFNRPKRQAAEIANTSLVLQFASARFVNSFLQGQLQDQESGRSIVAPRDLRELMAVLPNVDLSDTLEIPRVFRCDEQTLPCDHTSRYRSTTGWCNNLRHPEWGKSLRAFVRLLPPAYHDGVGSPRAMSVTGQPLPSPRLISVSVHPDTSRPHVRYSLMFMQYAQLLDHDLTHTPVNKGFVGESILDCQPCDAMTTVHPECFPIPVPEDDPYFPKVNITTGKPMCIPVTRSMPGQLTLGYREQLNQVTAYIDSSFVYGSDVCETNILRSFTGGKLNVTKNAVRGKPLLPQITTHPECKSSSKVCFRAGDARASEQPGLAALHTLFLREHNRLADALATLNPHWGDEKLYQTVRRILSAITQHITYREFLPRLFGWDGINRHGLTLQTEGYYQGYDADCDATIVNEFASAAFRFGHSLLRPTLLRMDEDYGEKKPGVRLRDTFFNPEVLYQSGMVDELIRGLAATPMETLDQFITSEVTNHLFEDRRMPYSGMDLAAINIQRARDHGIPGYNEYRVWCNMTRARDFDDLKREISFPLVERLRRLYVNVDDIDLFPGGLAETPLMGGVVGPTFACIIGHQFRLLRRCDRFWYENDDPLVRFTDAQLAEIRKMTLSRLVCNNCDHVTKIQRSLLDLADPFLNPRVSCSSVPSLDLEHWKERLSCTVGHTTIDVGSAERISPCVMCTCTTEGPICQSLKIGNCFNLARSFSHAAVLGDHVCKVQCAFVFRALPRVVDPVDNQLGFS</sequence>
<dbReference type="SUPFAM" id="SSF48113">
    <property type="entry name" value="Heme-dependent peroxidases"/>
    <property type="match status" value="1"/>
</dbReference>
<evidence type="ECO:0000256" key="1">
    <source>
        <dbReference type="ARBA" id="ARBA00022559"/>
    </source>
</evidence>
<dbReference type="PROSITE" id="PS50292">
    <property type="entry name" value="PEROXIDASE_3"/>
    <property type="match status" value="1"/>
</dbReference>
<dbReference type="Pfam" id="PF03098">
    <property type="entry name" value="An_peroxidase"/>
    <property type="match status" value="1"/>
</dbReference>
<keyword evidence="1" id="KW-0575">Peroxidase</keyword>
<dbReference type="EMBL" id="JAJSOF020000011">
    <property type="protein sequence ID" value="KAJ4445105.1"/>
    <property type="molecule type" value="Genomic_DNA"/>
</dbReference>
<keyword evidence="1" id="KW-0560">Oxidoreductase</keyword>
<reference evidence="2 3" key="1">
    <citation type="journal article" date="2022" name="Allergy">
        <title>Genome assembly and annotation of Periplaneta americana reveal a comprehensive cockroach allergen profile.</title>
        <authorList>
            <person name="Wang L."/>
            <person name="Xiong Q."/>
            <person name="Saelim N."/>
            <person name="Wang L."/>
            <person name="Nong W."/>
            <person name="Wan A.T."/>
            <person name="Shi M."/>
            <person name="Liu X."/>
            <person name="Cao Q."/>
            <person name="Hui J.H.L."/>
            <person name="Sookrung N."/>
            <person name="Leung T.F."/>
            <person name="Tungtrongchitr A."/>
            <person name="Tsui S.K.W."/>
        </authorList>
    </citation>
    <scope>NUCLEOTIDE SEQUENCE [LARGE SCALE GENOMIC DNA]</scope>
    <source>
        <strain evidence="2">PWHHKU_190912</strain>
    </source>
</reference>
<dbReference type="InterPro" id="IPR010255">
    <property type="entry name" value="Haem_peroxidase_sf"/>
</dbReference>
<dbReference type="Proteomes" id="UP001148838">
    <property type="component" value="Unassembled WGS sequence"/>
</dbReference>
<dbReference type="Gene3D" id="1.10.640.10">
    <property type="entry name" value="Haem peroxidase domain superfamily, animal type"/>
    <property type="match status" value="1"/>
</dbReference>
<name>A0ABQ8TEX4_PERAM</name>
<dbReference type="PANTHER" id="PTHR11475">
    <property type="entry name" value="OXIDASE/PEROXIDASE"/>
    <property type="match status" value="1"/>
</dbReference>
<dbReference type="InterPro" id="IPR019791">
    <property type="entry name" value="Haem_peroxidase_animal"/>
</dbReference>
<evidence type="ECO:0000313" key="3">
    <source>
        <dbReference type="Proteomes" id="UP001148838"/>
    </source>
</evidence>